<comment type="similarity">
    <text evidence="1">Belongs to the yippee family.</text>
</comment>
<evidence type="ECO:0000313" key="6">
    <source>
        <dbReference type="Proteomes" id="UP000886520"/>
    </source>
</evidence>
<dbReference type="Pfam" id="PF03226">
    <property type="entry name" value="Yippee-Mis18"/>
    <property type="match status" value="1"/>
</dbReference>
<dbReference type="GO" id="GO:0046872">
    <property type="term" value="F:metal ion binding"/>
    <property type="evidence" value="ECO:0007669"/>
    <property type="project" value="UniProtKB-KW"/>
</dbReference>
<protein>
    <recommendedName>
        <fullName evidence="4">Yippee domain-containing protein</fullName>
    </recommendedName>
</protein>
<dbReference type="InterPro" id="IPR004910">
    <property type="entry name" value="Yippee/Mis18/Cereblon"/>
</dbReference>
<proteinExistence type="inferred from homology"/>
<dbReference type="PROSITE" id="PS51792">
    <property type="entry name" value="YIPPEE"/>
    <property type="match status" value="1"/>
</dbReference>
<evidence type="ECO:0000256" key="3">
    <source>
        <dbReference type="ARBA" id="ARBA00022833"/>
    </source>
</evidence>
<dbReference type="Proteomes" id="UP000886520">
    <property type="component" value="Chromosome 19"/>
</dbReference>
<organism evidence="5 6">
    <name type="scientific">Adiantum capillus-veneris</name>
    <name type="common">Maidenhair fern</name>
    <dbReference type="NCBI Taxonomy" id="13818"/>
    <lineage>
        <taxon>Eukaryota</taxon>
        <taxon>Viridiplantae</taxon>
        <taxon>Streptophyta</taxon>
        <taxon>Embryophyta</taxon>
        <taxon>Tracheophyta</taxon>
        <taxon>Polypodiopsida</taxon>
        <taxon>Polypodiidae</taxon>
        <taxon>Polypodiales</taxon>
        <taxon>Pteridineae</taxon>
        <taxon>Pteridaceae</taxon>
        <taxon>Vittarioideae</taxon>
        <taxon>Adiantum</taxon>
    </lineage>
</organism>
<reference evidence="5" key="1">
    <citation type="submission" date="2021-01" db="EMBL/GenBank/DDBJ databases">
        <title>Adiantum capillus-veneris genome.</title>
        <authorList>
            <person name="Fang Y."/>
            <person name="Liao Q."/>
        </authorList>
    </citation>
    <scope>NUCLEOTIDE SEQUENCE</scope>
    <source>
        <strain evidence="5">H3</strain>
        <tissue evidence="5">Leaf</tissue>
    </source>
</reference>
<evidence type="ECO:0000259" key="4">
    <source>
        <dbReference type="PROSITE" id="PS51792"/>
    </source>
</evidence>
<evidence type="ECO:0000313" key="5">
    <source>
        <dbReference type="EMBL" id="KAI5065142.1"/>
    </source>
</evidence>
<evidence type="ECO:0000256" key="1">
    <source>
        <dbReference type="ARBA" id="ARBA00005613"/>
    </source>
</evidence>
<gene>
    <name evidence="5" type="ORF">GOP47_0019837</name>
</gene>
<accession>A0A9D4UCJ0</accession>
<keyword evidence="3" id="KW-0862">Zinc</keyword>
<dbReference type="InterPro" id="IPR039058">
    <property type="entry name" value="Yippee_fam"/>
</dbReference>
<name>A0A9D4UCJ0_ADICA</name>
<comment type="caution">
    <text evidence="5">The sequence shown here is derived from an EMBL/GenBank/DDBJ whole genome shotgun (WGS) entry which is preliminary data.</text>
</comment>
<dbReference type="AlphaFoldDB" id="A0A9D4UCJ0"/>
<keyword evidence="6" id="KW-1185">Reference proteome</keyword>
<dbReference type="PANTHER" id="PTHR13848">
    <property type="entry name" value="PROTEIN YIPPEE-LIKE CG15309-RELATED"/>
    <property type="match status" value="1"/>
</dbReference>
<dbReference type="OrthoDB" id="6407410at2759"/>
<sequence>MSTKNEFFHPALSPSTNGQQLFMRKVAKHNPQVFTCVFIRLCLKSLAALWHICKLFGLCKMGRLFLTKLDGAFYTCKLCHTHLANIEELMSKTFHCRHGAAYLFNSVVNVTVGETEERMMTTGMHVVADIFCVCCCQNVGWKYEAAYEEAQKYKEGKFILERGRIVGGPKEANLISSDADEA</sequence>
<keyword evidence="2" id="KW-0479">Metal-binding</keyword>
<feature type="domain" description="Yippee" evidence="4">
    <location>
        <begin position="72"/>
        <end position="169"/>
    </location>
</feature>
<dbReference type="EMBL" id="JABFUD020000019">
    <property type="protein sequence ID" value="KAI5065142.1"/>
    <property type="molecule type" value="Genomic_DNA"/>
</dbReference>
<dbReference type="InterPro" id="IPR034751">
    <property type="entry name" value="Yippee"/>
</dbReference>
<evidence type="ECO:0000256" key="2">
    <source>
        <dbReference type="ARBA" id="ARBA00022723"/>
    </source>
</evidence>